<dbReference type="EMBL" id="CAJVCH010571703">
    <property type="protein sequence ID" value="CAG7838309.1"/>
    <property type="molecule type" value="Genomic_DNA"/>
</dbReference>
<evidence type="ECO:0000313" key="1">
    <source>
        <dbReference type="EMBL" id="CAG7838309.1"/>
    </source>
</evidence>
<protein>
    <submittedName>
        <fullName evidence="1">Uncharacterized protein</fullName>
    </submittedName>
</protein>
<evidence type="ECO:0000313" key="2">
    <source>
        <dbReference type="Proteomes" id="UP000708208"/>
    </source>
</evidence>
<comment type="caution">
    <text evidence="1">The sequence shown here is derived from an EMBL/GenBank/DDBJ whole genome shotgun (WGS) entry which is preliminary data.</text>
</comment>
<feature type="non-terminal residue" evidence="1">
    <location>
        <position position="1"/>
    </location>
</feature>
<accession>A0A8J2LSL1</accession>
<keyword evidence="2" id="KW-1185">Reference proteome</keyword>
<sequence length="61" mass="6934">GRLLCSAQSLHGWTQESTGRTPFSFFHHPFVDTSKKQQGQEKNDKESDLYATVISLSKKHL</sequence>
<proteinExistence type="predicted"/>
<name>A0A8J2LSL1_9HEXA</name>
<dbReference type="Proteomes" id="UP000708208">
    <property type="component" value="Unassembled WGS sequence"/>
</dbReference>
<gene>
    <name evidence="1" type="ORF">AFUS01_LOCUS47293</name>
</gene>
<reference evidence="1" key="1">
    <citation type="submission" date="2021-06" db="EMBL/GenBank/DDBJ databases">
        <authorList>
            <person name="Hodson N. C."/>
            <person name="Mongue J. A."/>
            <person name="Jaron S. K."/>
        </authorList>
    </citation>
    <scope>NUCLEOTIDE SEQUENCE</scope>
</reference>
<organism evidence="1 2">
    <name type="scientific">Allacma fusca</name>
    <dbReference type="NCBI Taxonomy" id="39272"/>
    <lineage>
        <taxon>Eukaryota</taxon>
        <taxon>Metazoa</taxon>
        <taxon>Ecdysozoa</taxon>
        <taxon>Arthropoda</taxon>
        <taxon>Hexapoda</taxon>
        <taxon>Collembola</taxon>
        <taxon>Symphypleona</taxon>
        <taxon>Sminthuridae</taxon>
        <taxon>Allacma</taxon>
    </lineage>
</organism>
<dbReference type="AlphaFoldDB" id="A0A8J2LSL1"/>